<evidence type="ECO:0000313" key="2">
    <source>
        <dbReference type="Proteomes" id="UP000619265"/>
    </source>
</evidence>
<dbReference type="PANTHER" id="PTHR11439:SF463">
    <property type="entry name" value="REVERSE TRANSCRIPTASE TY1_COPIA-TYPE DOMAIN-CONTAINING PROTEIN"/>
    <property type="match status" value="1"/>
</dbReference>
<reference evidence="1" key="1">
    <citation type="submission" date="2015-10" db="EMBL/GenBank/DDBJ databases">
        <authorList>
            <person name="Martinez-Garcia P.J."/>
            <person name="Crepeau M.W."/>
            <person name="Puiu D."/>
            <person name="Gonzalez-Ibeas D."/>
            <person name="Whalen J."/>
            <person name="Stevens K."/>
            <person name="Paul R."/>
            <person name="Butterfield T."/>
            <person name="Britton M."/>
            <person name="Reagan R."/>
            <person name="Chakraborty S."/>
            <person name="Walawage S.L."/>
            <person name="Vasquez-Gross H.A."/>
            <person name="Cardeno C."/>
            <person name="Famula R."/>
            <person name="Pratt K."/>
            <person name="Kuruganti S."/>
            <person name="Aradhya M.K."/>
            <person name="Leslie C.A."/>
            <person name="Dandekar A.M."/>
            <person name="Salzberg S.L."/>
            <person name="Wegrzyn J.L."/>
            <person name="Langley C.H."/>
            <person name="Neale D.B."/>
        </authorList>
    </citation>
    <scope>NUCLEOTIDE SEQUENCE</scope>
    <source>
        <tissue evidence="1">Leaves</tissue>
    </source>
</reference>
<dbReference type="PANTHER" id="PTHR11439">
    <property type="entry name" value="GAG-POL-RELATED RETROTRANSPOSON"/>
    <property type="match status" value="1"/>
</dbReference>
<dbReference type="Gramene" id="Jr11_10900_p1">
    <property type="protein sequence ID" value="cds.Jr11_10900_p1"/>
    <property type="gene ID" value="Jr11_10900"/>
</dbReference>
<gene>
    <name evidence="1" type="ORF">F2P56_024495</name>
</gene>
<dbReference type="AlphaFoldDB" id="A0A833T922"/>
<sequence>MDILKHTNMLEAKPVHSPMATSTKLSAYEGEVFSDRTLYRSTNGALQYLCITRPDISFTVNKLSQFLHKLTTLHWQSTKHLLRYLKQTVDFGLQFHKSHSLSLQAYSDVD</sequence>
<evidence type="ECO:0000313" key="1">
    <source>
        <dbReference type="EMBL" id="KAF5454861.1"/>
    </source>
</evidence>
<evidence type="ECO:0008006" key="3">
    <source>
        <dbReference type="Google" id="ProtNLM"/>
    </source>
</evidence>
<proteinExistence type="predicted"/>
<protein>
    <recommendedName>
        <fullName evidence="3">Secreted RxLR effector protein 161-like</fullName>
    </recommendedName>
</protein>
<comment type="caution">
    <text evidence="1">The sequence shown here is derived from an EMBL/GenBank/DDBJ whole genome shotgun (WGS) entry which is preliminary data.</text>
</comment>
<dbReference type="Proteomes" id="UP000619265">
    <property type="component" value="Unassembled WGS sequence"/>
</dbReference>
<organism evidence="1 2">
    <name type="scientific">Juglans regia</name>
    <name type="common">English walnut</name>
    <dbReference type="NCBI Taxonomy" id="51240"/>
    <lineage>
        <taxon>Eukaryota</taxon>
        <taxon>Viridiplantae</taxon>
        <taxon>Streptophyta</taxon>
        <taxon>Embryophyta</taxon>
        <taxon>Tracheophyta</taxon>
        <taxon>Spermatophyta</taxon>
        <taxon>Magnoliopsida</taxon>
        <taxon>eudicotyledons</taxon>
        <taxon>Gunneridae</taxon>
        <taxon>Pentapetalae</taxon>
        <taxon>rosids</taxon>
        <taxon>fabids</taxon>
        <taxon>Fagales</taxon>
        <taxon>Juglandaceae</taxon>
        <taxon>Juglans</taxon>
    </lineage>
</organism>
<name>A0A833T922_JUGRE</name>
<dbReference type="EMBL" id="LIHL02000011">
    <property type="protein sequence ID" value="KAF5454861.1"/>
    <property type="molecule type" value="Genomic_DNA"/>
</dbReference>
<accession>A0A833T922</accession>
<reference evidence="1" key="2">
    <citation type="submission" date="2020-03" db="EMBL/GenBank/DDBJ databases">
        <title>Walnut 2.0.</title>
        <authorList>
            <person name="Marrano A."/>
            <person name="Britton M."/>
            <person name="Zimin A.V."/>
            <person name="Zaini P.A."/>
            <person name="Workman R."/>
            <person name="Puiu D."/>
            <person name="Bianco L."/>
            <person name="Allen B.J."/>
            <person name="Troggio M."/>
            <person name="Leslie C.A."/>
            <person name="Timp W."/>
            <person name="Dendekar A."/>
            <person name="Salzberg S.L."/>
            <person name="Neale D.B."/>
        </authorList>
    </citation>
    <scope>NUCLEOTIDE SEQUENCE</scope>
    <source>
        <tissue evidence="1">Leaves</tissue>
    </source>
</reference>